<feature type="domain" description="Thioredoxin" evidence="1">
    <location>
        <begin position="136"/>
        <end position="215"/>
    </location>
</feature>
<keyword evidence="2" id="KW-1185">Reference proteome</keyword>
<dbReference type="InterPro" id="IPR013766">
    <property type="entry name" value="Thioredoxin_domain"/>
</dbReference>
<sequence>MGILCLLKYVVCGQVGMSDSCLESNQELKYLKVHSDNDAAEGKGADTDFEQSISLERNLQKKDKQTTLHKWAFKMLHIIKELAIMLLAVVTYAALTNNSPKISKSPSAFPFFPKDSLVIDYYKGELVSANERAHNADFSFVMFYAPWSAECRKTRDEFEIVAKHFHKHVEMSAVNCWQPGSECRRQYSKVYNWPVLIAYPTVGKGIQYKGPKAAPYMMRFLMQLMQPFVRVTTTEEIVQLMATHDALVLGSVNALPGSRDFAVLYSTILRYASQDVTQNMAFAVLTIPAKDQNGNPYKPSIFLYMWNETLKYPDESPWTPDSILNWITDTFQVNTMWLVPPKIKTNTLSFTLENSPSLFLFTPRNPMKQSNDFYNLLHEVALEYNNCKSPRMEMLKENVAIGRLEDYFSHKLLLQKCAIKKEAQITSAITFLQQPKWLNSTGMKVYMRAEESCSKCDNIKSDLSLLCQIINENSCSRKTNECIEQGNLGEEFVKKYETSMLKDENDPLAPRNLRKFWNREMCRLLRITEKLIPSIYTDYVKNNLTVNNKIDGLLCKTNRTLTFYALDSLETYYFAERLGVNVFDRKDKTAAVIIDDNSETHYVLNEPVNDVTLRDFIVSYADNTLPRSRKSITSIKSNNTHSYQIKTFCDKQKEVCVKELDSDSFLPTIAQRDKAVVVMYHSKQCSFCNGISYIFLIVAKILAPLEIVEFARIDGDINILPWEYTMNSFPTIIYFPDKMKSESRTFPCNVLPVTVPNLLAFLLSNFNPRLKLHTMWILCNQTRFEDERNSCISSVRSENLSLINHTLKEWRKADARQRAELMYRLQQMRNLHLLLAHSPQRTEDIKVYLKRLNSQAFNSKYNSLFDQKEKITKGNANNVCNIE</sequence>
<dbReference type="RefSeq" id="XP_018323134.1">
    <property type="nucleotide sequence ID" value="XM_018467632.2"/>
</dbReference>
<proteinExistence type="predicted"/>
<dbReference type="GeneID" id="108735603"/>
<gene>
    <name evidence="3" type="primary">LOC108735603</name>
</gene>
<dbReference type="InterPro" id="IPR052792">
    <property type="entry name" value="Thioredoxin_dom-contain_11"/>
</dbReference>
<dbReference type="PANTHER" id="PTHR46497:SF1">
    <property type="entry name" value="THIOREDOXIN DOMAIN-CONTAINING PROTEIN 11"/>
    <property type="match status" value="1"/>
</dbReference>
<dbReference type="Gene3D" id="3.40.30.10">
    <property type="entry name" value="Glutaredoxin"/>
    <property type="match status" value="2"/>
</dbReference>
<dbReference type="OrthoDB" id="1910803at2759"/>
<dbReference type="KEGG" id="apln:108735603"/>
<organism evidence="2 3">
    <name type="scientific">Agrilus planipennis</name>
    <name type="common">Emerald ash borer</name>
    <name type="synonym">Agrilus marcopoli</name>
    <dbReference type="NCBI Taxonomy" id="224129"/>
    <lineage>
        <taxon>Eukaryota</taxon>
        <taxon>Metazoa</taxon>
        <taxon>Ecdysozoa</taxon>
        <taxon>Arthropoda</taxon>
        <taxon>Hexapoda</taxon>
        <taxon>Insecta</taxon>
        <taxon>Pterygota</taxon>
        <taxon>Neoptera</taxon>
        <taxon>Endopterygota</taxon>
        <taxon>Coleoptera</taxon>
        <taxon>Polyphaga</taxon>
        <taxon>Elateriformia</taxon>
        <taxon>Buprestoidea</taxon>
        <taxon>Buprestidae</taxon>
        <taxon>Agrilinae</taxon>
        <taxon>Agrilus</taxon>
    </lineage>
</organism>
<evidence type="ECO:0000259" key="1">
    <source>
        <dbReference type="Pfam" id="PF00085"/>
    </source>
</evidence>
<dbReference type="InParanoid" id="A0A1W4WGS9"/>
<name>A0A1W4WGS9_AGRPL</name>
<dbReference type="AlphaFoldDB" id="A0A1W4WGS9"/>
<dbReference type="SUPFAM" id="SSF52833">
    <property type="entry name" value="Thioredoxin-like"/>
    <property type="match status" value="2"/>
</dbReference>
<dbReference type="InterPro" id="IPR036249">
    <property type="entry name" value="Thioredoxin-like_sf"/>
</dbReference>
<evidence type="ECO:0000313" key="3">
    <source>
        <dbReference type="RefSeq" id="XP_018323134.1"/>
    </source>
</evidence>
<protein>
    <submittedName>
        <fullName evidence="3">Thioredoxin domain-containing protein 11 isoform X1</fullName>
    </submittedName>
</protein>
<dbReference type="Proteomes" id="UP000192223">
    <property type="component" value="Unplaced"/>
</dbReference>
<dbReference type="FunCoup" id="A0A1W4WGS9">
    <property type="interactions" value="516"/>
</dbReference>
<dbReference type="STRING" id="224129.A0A1W4WGS9"/>
<evidence type="ECO:0000313" key="2">
    <source>
        <dbReference type="Proteomes" id="UP000192223"/>
    </source>
</evidence>
<reference evidence="3" key="1">
    <citation type="submission" date="2025-08" db="UniProtKB">
        <authorList>
            <consortium name="RefSeq"/>
        </authorList>
    </citation>
    <scope>IDENTIFICATION</scope>
    <source>
        <tissue evidence="3">Entire body</tissue>
    </source>
</reference>
<dbReference type="PANTHER" id="PTHR46497">
    <property type="entry name" value="THIOREDOXIN DOMAIN-CONTAINING PROTEIN 11"/>
    <property type="match status" value="1"/>
</dbReference>
<accession>A0A1W4WGS9</accession>
<dbReference type="Pfam" id="PF00085">
    <property type="entry name" value="Thioredoxin"/>
    <property type="match status" value="1"/>
</dbReference>